<comment type="caution">
    <text evidence="12">The sequence shown here is derived from an EMBL/GenBank/DDBJ whole genome shotgun (WGS) entry which is preliminary data.</text>
</comment>
<keyword evidence="3" id="KW-1029">Fimbrium biogenesis</keyword>
<accession>A0ABY2XKD6</accession>
<feature type="signal peptide" evidence="9">
    <location>
        <begin position="1"/>
        <end position="25"/>
    </location>
</feature>
<dbReference type="Pfam" id="PF00345">
    <property type="entry name" value="PapD_N"/>
    <property type="match status" value="1"/>
</dbReference>
<feature type="chain" id="PRO_5045267172" evidence="9">
    <location>
        <begin position="26"/>
        <end position="251"/>
    </location>
</feature>
<evidence type="ECO:0000256" key="4">
    <source>
        <dbReference type="ARBA" id="ARBA00022729"/>
    </source>
</evidence>
<dbReference type="PANTHER" id="PTHR30251">
    <property type="entry name" value="PILUS ASSEMBLY CHAPERONE"/>
    <property type="match status" value="1"/>
</dbReference>
<evidence type="ECO:0000256" key="1">
    <source>
        <dbReference type="ARBA" id="ARBA00004418"/>
    </source>
</evidence>
<feature type="domain" description="Pili assembly chaperone C-terminal" evidence="11">
    <location>
        <begin position="178"/>
        <end position="243"/>
    </location>
</feature>
<dbReference type="InterPro" id="IPR001829">
    <property type="entry name" value="Pili_assmbl_chaperone_bac"/>
</dbReference>
<dbReference type="Gene3D" id="2.60.40.10">
    <property type="entry name" value="Immunoglobulins"/>
    <property type="match status" value="2"/>
</dbReference>
<comment type="subcellular location">
    <subcellularLocation>
        <location evidence="1 8">Periplasm</location>
    </subcellularLocation>
</comment>
<comment type="similarity">
    <text evidence="2 8">Belongs to the periplasmic pilus chaperone family.</text>
</comment>
<sequence length="251" mass="26767">MRYGVGGYLALCLLGLIGCVSSASASVVIGGTRVVYPASQRDVSVQLMNQGDSPALVQVWIDAGDAGVTPEAARVPFVVLPPLSRIEPASGQVVRIAFTGEADLPENRESVYWLNVLDVPPLPEGDGRVPQNYMQLAVRSRIKLFFRPRGLKGNANQAPESLNWSLTAPEGGGPALRVENPTPYHVSLARLRIPSAAGYQTVPLGDRSMLDPLGSARFALPADLPETAESIEITTINDFGGRVTRTVPLAR</sequence>
<dbReference type="InterPro" id="IPR016147">
    <property type="entry name" value="Pili_assmbl_chaperone_N"/>
</dbReference>
<dbReference type="Pfam" id="PF02753">
    <property type="entry name" value="PapD_C"/>
    <property type="match status" value="1"/>
</dbReference>
<dbReference type="Proteomes" id="UP000739180">
    <property type="component" value="Unassembled WGS sequence"/>
</dbReference>
<feature type="domain" description="Pili assembly chaperone N-terminal" evidence="10">
    <location>
        <begin position="26"/>
        <end position="151"/>
    </location>
</feature>
<gene>
    <name evidence="12" type="ORF">FGS76_10385</name>
</gene>
<evidence type="ECO:0000256" key="5">
    <source>
        <dbReference type="ARBA" id="ARBA00022764"/>
    </source>
</evidence>
<keyword evidence="13" id="KW-1185">Reference proteome</keyword>
<evidence type="ECO:0000256" key="8">
    <source>
        <dbReference type="RuleBase" id="RU003918"/>
    </source>
</evidence>
<keyword evidence="4 9" id="KW-0732">Signal</keyword>
<evidence type="ECO:0000256" key="9">
    <source>
        <dbReference type="SAM" id="SignalP"/>
    </source>
</evidence>
<dbReference type="PROSITE" id="PS51257">
    <property type="entry name" value="PROKAR_LIPOPROTEIN"/>
    <property type="match status" value="1"/>
</dbReference>
<keyword evidence="7" id="KW-0393">Immunoglobulin domain</keyword>
<evidence type="ECO:0000256" key="2">
    <source>
        <dbReference type="ARBA" id="ARBA00007399"/>
    </source>
</evidence>
<evidence type="ECO:0000259" key="10">
    <source>
        <dbReference type="Pfam" id="PF00345"/>
    </source>
</evidence>
<dbReference type="InterPro" id="IPR018046">
    <property type="entry name" value="Pili_assmbl_chaperone_CS"/>
</dbReference>
<dbReference type="InterPro" id="IPR008962">
    <property type="entry name" value="PapD-like_sf"/>
</dbReference>
<name>A0ABY2XKD6_9GAMM</name>
<dbReference type="PROSITE" id="PS00635">
    <property type="entry name" value="PILI_CHAPERONE"/>
    <property type="match status" value="1"/>
</dbReference>
<evidence type="ECO:0000313" key="13">
    <source>
        <dbReference type="Proteomes" id="UP000739180"/>
    </source>
</evidence>
<evidence type="ECO:0000313" key="12">
    <source>
        <dbReference type="EMBL" id="TMW12496.1"/>
    </source>
</evidence>
<dbReference type="RefSeq" id="WP_138772571.1">
    <property type="nucleotide sequence ID" value="NZ_JBHSSX010000055.1"/>
</dbReference>
<dbReference type="InterPro" id="IPR013783">
    <property type="entry name" value="Ig-like_fold"/>
</dbReference>
<dbReference type="PANTHER" id="PTHR30251:SF2">
    <property type="entry name" value="FIMBRIAL CHAPERONE YADV-RELATED"/>
    <property type="match status" value="1"/>
</dbReference>
<protein>
    <submittedName>
        <fullName evidence="12">Molecular chaperone</fullName>
    </submittedName>
</protein>
<dbReference type="PRINTS" id="PR00969">
    <property type="entry name" value="CHAPERONPILI"/>
</dbReference>
<dbReference type="InterPro" id="IPR036316">
    <property type="entry name" value="Pili_assmbl_chap_C_dom_sf"/>
</dbReference>
<dbReference type="EMBL" id="VCQT01000033">
    <property type="protein sequence ID" value="TMW12496.1"/>
    <property type="molecule type" value="Genomic_DNA"/>
</dbReference>
<keyword evidence="5" id="KW-0574">Periplasm</keyword>
<dbReference type="InterPro" id="IPR050643">
    <property type="entry name" value="Periplasmic_pilus_chap"/>
</dbReference>
<evidence type="ECO:0000259" key="11">
    <source>
        <dbReference type="Pfam" id="PF02753"/>
    </source>
</evidence>
<evidence type="ECO:0000256" key="7">
    <source>
        <dbReference type="ARBA" id="ARBA00023319"/>
    </source>
</evidence>
<evidence type="ECO:0000256" key="3">
    <source>
        <dbReference type="ARBA" id="ARBA00022558"/>
    </source>
</evidence>
<organism evidence="12 13">
    <name type="scientific">Alloalcanivorax gelatiniphagus</name>
    <dbReference type="NCBI Taxonomy" id="1194167"/>
    <lineage>
        <taxon>Bacteria</taxon>
        <taxon>Pseudomonadati</taxon>
        <taxon>Pseudomonadota</taxon>
        <taxon>Gammaproteobacteria</taxon>
        <taxon>Oceanospirillales</taxon>
        <taxon>Alcanivoracaceae</taxon>
        <taxon>Alloalcanivorax</taxon>
    </lineage>
</organism>
<keyword evidence="6 8" id="KW-0143">Chaperone</keyword>
<dbReference type="SUPFAM" id="SSF49354">
    <property type="entry name" value="PapD-like"/>
    <property type="match status" value="1"/>
</dbReference>
<reference evidence="12 13" key="1">
    <citation type="submission" date="2019-05" db="EMBL/GenBank/DDBJ databases">
        <title>Genome of Alcanivorax gelatiniphagus, an oil degrading marine bacteria.</title>
        <authorList>
            <person name="Kwon K.K."/>
        </authorList>
    </citation>
    <scope>NUCLEOTIDE SEQUENCE [LARGE SCALE GENOMIC DNA]</scope>
    <source>
        <strain evidence="12 13">MEBiC 08158</strain>
    </source>
</reference>
<dbReference type="InterPro" id="IPR016148">
    <property type="entry name" value="Pili_assmbl_chaperone_C"/>
</dbReference>
<evidence type="ECO:0000256" key="6">
    <source>
        <dbReference type="ARBA" id="ARBA00023186"/>
    </source>
</evidence>
<dbReference type="SUPFAM" id="SSF49584">
    <property type="entry name" value="Periplasmic chaperone C-domain"/>
    <property type="match status" value="1"/>
</dbReference>
<proteinExistence type="inferred from homology"/>